<dbReference type="GO" id="GO:0016462">
    <property type="term" value="F:pyrophosphatase activity"/>
    <property type="evidence" value="ECO:0007669"/>
    <property type="project" value="UniProtKB-ARBA"/>
</dbReference>
<proteinExistence type="inferred from homology"/>
<dbReference type="PANTHER" id="PTHR11839">
    <property type="entry name" value="UDP/ADP-SUGAR PYROPHOSPHATASE"/>
    <property type="match status" value="1"/>
</dbReference>
<dbReference type="AlphaFoldDB" id="D1PSE8"/>
<comment type="caution">
    <text evidence="5">The sequence shown here is derived from an EMBL/GenBank/DDBJ whole genome shotgun (WGS) entry which is preliminary data.</text>
</comment>
<accession>D1PSE8</accession>
<evidence type="ECO:0000256" key="1">
    <source>
        <dbReference type="ARBA" id="ARBA00001946"/>
    </source>
</evidence>
<dbReference type="EMBL" id="ACBY02000071">
    <property type="protein sequence ID" value="EFB74432.1"/>
    <property type="molecule type" value="Genomic_DNA"/>
</dbReference>
<gene>
    <name evidence="5" type="ORF">SUBVAR_07330</name>
</gene>
<evidence type="ECO:0000259" key="4">
    <source>
        <dbReference type="PROSITE" id="PS51462"/>
    </source>
</evidence>
<dbReference type="eggNOG" id="COG0494">
    <property type="taxonomic scope" value="Bacteria"/>
</dbReference>
<dbReference type="HOGENOM" id="CLU_062658_5_1_9"/>
<dbReference type="Pfam" id="PF00293">
    <property type="entry name" value="NUDIX"/>
    <property type="match status" value="1"/>
</dbReference>
<sequence>MAHTETMLESKEIFNGRVIRVTLDTVRLENGNTSTREVVHHHGGACILPVDAEGNVYMVRQFRYAMGEEIWELPAGKLEAGEDPFEAAKRELGEECGLTADHFTDLGVVYATVGYDSEKIYLWAADGLHPVNQHLDPDEFLDVVKMPFEKALAMVLDGTIRDSKTQVGLMKYALLRKEHAE</sequence>
<dbReference type="STRING" id="411471.SUBVAR_07330"/>
<dbReference type="InterPro" id="IPR020084">
    <property type="entry name" value="NUDIX_hydrolase_CS"/>
</dbReference>
<comment type="similarity">
    <text evidence="3">Belongs to the Nudix hydrolase family.</text>
</comment>
<dbReference type="GO" id="GO:0006753">
    <property type="term" value="P:nucleoside phosphate metabolic process"/>
    <property type="evidence" value="ECO:0007669"/>
    <property type="project" value="TreeGrafter"/>
</dbReference>
<keyword evidence="2 3" id="KW-0378">Hydrolase</keyword>
<dbReference type="OrthoDB" id="9806150at2"/>
<dbReference type="GO" id="GO:0005829">
    <property type="term" value="C:cytosol"/>
    <property type="evidence" value="ECO:0007669"/>
    <property type="project" value="TreeGrafter"/>
</dbReference>
<organism evidence="5 6">
    <name type="scientific">Subdoligranulum variabile DSM 15176</name>
    <dbReference type="NCBI Taxonomy" id="411471"/>
    <lineage>
        <taxon>Bacteria</taxon>
        <taxon>Bacillati</taxon>
        <taxon>Bacillota</taxon>
        <taxon>Clostridia</taxon>
        <taxon>Eubacteriales</taxon>
        <taxon>Oscillospiraceae</taxon>
        <taxon>Subdoligranulum</taxon>
    </lineage>
</organism>
<dbReference type="GO" id="GO:0019693">
    <property type="term" value="P:ribose phosphate metabolic process"/>
    <property type="evidence" value="ECO:0007669"/>
    <property type="project" value="TreeGrafter"/>
</dbReference>
<protein>
    <submittedName>
        <fullName evidence="5">Hydrolase, NUDIX family</fullName>
    </submittedName>
</protein>
<keyword evidence="6" id="KW-1185">Reference proteome</keyword>
<dbReference type="InterPro" id="IPR015797">
    <property type="entry name" value="NUDIX_hydrolase-like_dom_sf"/>
</dbReference>
<evidence type="ECO:0000256" key="2">
    <source>
        <dbReference type="ARBA" id="ARBA00022801"/>
    </source>
</evidence>
<dbReference type="InterPro" id="IPR000086">
    <property type="entry name" value="NUDIX_hydrolase_dom"/>
</dbReference>
<dbReference type="RefSeq" id="WP_007048676.1">
    <property type="nucleotide sequence ID" value="NZ_GG704771.1"/>
</dbReference>
<dbReference type="PROSITE" id="PS51462">
    <property type="entry name" value="NUDIX"/>
    <property type="match status" value="1"/>
</dbReference>
<dbReference type="Proteomes" id="UP000003438">
    <property type="component" value="Unassembled WGS sequence"/>
</dbReference>
<dbReference type="PROSITE" id="PS00893">
    <property type="entry name" value="NUDIX_BOX"/>
    <property type="match status" value="1"/>
</dbReference>
<evidence type="ECO:0000313" key="5">
    <source>
        <dbReference type="EMBL" id="EFB74432.1"/>
    </source>
</evidence>
<comment type="cofactor">
    <cofactor evidence="1">
        <name>Mg(2+)</name>
        <dbReference type="ChEBI" id="CHEBI:18420"/>
    </cofactor>
</comment>
<dbReference type="InterPro" id="IPR020476">
    <property type="entry name" value="Nudix_hydrolase"/>
</dbReference>
<evidence type="ECO:0000313" key="6">
    <source>
        <dbReference type="Proteomes" id="UP000003438"/>
    </source>
</evidence>
<feature type="domain" description="Nudix hydrolase" evidence="4">
    <location>
        <begin position="39"/>
        <end position="168"/>
    </location>
</feature>
<evidence type="ECO:0000256" key="3">
    <source>
        <dbReference type="RuleBase" id="RU003476"/>
    </source>
</evidence>
<reference evidence="5" key="1">
    <citation type="submission" date="2009-12" db="EMBL/GenBank/DDBJ databases">
        <authorList>
            <person name="Weinstock G."/>
            <person name="Sodergren E."/>
            <person name="Clifton S."/>
            <person name="Fulton L."/>
            <person name="Fulton B."/>
            <person name="Courtney L."/>
            <person name="Fronick C."/>
            <person name="Harrison M."/>
            <person name="Strong C."/>
            <person name="Farmer C."/>
            <person name="Delahaunty K."/>
            <person name="Markovic C."/>
            <person name="Hall O."/>
            <person name="Minx P."/>
            <person name="Tomlinson C."/>
            <person name="Mitreva M."/>
            <person name="Nelson J."/>
            <person name="Hou S."/>
            <person name="Wollam A."/>
            <person name="Pepin K.H."/>
            <person name="Johnson M."/>
            <person name="Bhonagiri V."/>
            <person name="Nash W.E."/>
            <person name="Warren W."/>
            <person name="Chinwalla A."/>
            <person name="Mardis E.R."/>
            <person name="Wilson R.K."/>
        </authorList>
    </citation>
    <scope>NUCLEOTIDE SEQUENCE [LARGE SCALE GENOMIC DNA]</scope>
    <source>
        <strain evidence="5">DSM 15176</strain>
    </source>
</reference>
<dbReference type="PRINTS" id="PR00502">
    <property type="entry name" value="NUDIXFAMILY"/>
</dbReference>
<dbReference type="Gene3D" id="3.90.79.10">
    <property type="entry name" value="Nucleoside Triphosphate Pyrophosphohydrolase"/>
    <property type="match status" value="1"/>
</dbReference>
<dbReference type="PANTHER" id="PTHR11839:SF18">
    <property type="entry name" value="NUDIX HYDROLASE DOMAIN-CONTAINING PROTEIN"/>
    <property type="match status" value="1"/>
</dbReference>
<dbReference type="SUPFAM" id="SSF55811">
    <property type="entry name" value="Nudix"/>
    <property type="match status" value="1"/>
</dbReference>
<name>D1PSE8_9FIRM</name>